<dbReference type="OrthoDB" id="9803194at2"/>
<dbReference type="Gene3D" id="3.90.230.10">
    <property type="entry name" value="Creatinase/methionine aminopeptidase superfamily"/>
    <property type="match status" value="1"/>
</dbReference>
<evidence type="ECO:0000313" key="4">
    <source>
        <dbReference type="Proteomes" id="UP000191135"/>
    </source>
</evidence>
<organism evidence="3 4">
    <name type="scientific">Martelella mediterranea DSM 17316</name>
    <dbReference type="NCBI Taxonomy" id="1122214"/>
    <lineage>
        <taxon>Bacteria</taxon>
        <taxon>Pseudomonadati</taxon>
        <taxon>Pseudomonadota</taxon>
        <taxon>Alphaproteobacteria</taxon>
        <taxon>Hyphomicrobiales</taxon>
        <taxon>Aurantimonadaceae</taxon>
        <taxon>Martelella</taxon>
    </lineage>
</organism>
<dbReference type="eggNOG" id="COG0006">
    <property type="taxonomic scope" value="Bacteria"/>
</dbReference>
<dbReference type="SUPFAM" id="SSF55920">
    <property type="entry name" value="Creatinase/aminopeptidase"/>
    <property type="match status" value="1"/>
</dbReference>
<dbReference type="KEGG" id="mmed:Mame_00568"/>
<evidence type="ECO:0000259" key="1">
    <source>
        <dbReference type="Pfam" id="PF00557"/>
    </source>
</evidence>
<dbReference type="PANTHER" id="PTHR46112:SF2">
    <property type="entry name" value="XAA-PRO AMINOPEPTIDASE P-RELATED"/>
    <property type="match status" value="1"/>
</dbReference>
<evidence type="ECO:0000259" key="2">
    <source>
        <dbReference type="Pfam" id="PF01321"/>
    </source>
</evidence>
<evidence type="ECO:0000313" key="3">
    <source>
        <dbReference type="EMBL" id="AQZ49951.1"/>
    </source>
</evidence>
<name>A0A1U9YWX4_9HYPH</name>
<dbReference type="EMBL" id="CP020330">
    <property type="protein sequence ID" value="AQZ49951.1"/>
    <property type="molecule type" value="Genomic_DNA"/>
</dbReference>
<dbReference type="Pfam" id="PF01321">
    <property type="entry name" value="Creatinase_N"/>
    <property type="match status" value="1"/>
</dbReference>
<accession>A0A1U9YWX4</accession>
<protein>
    <submittedName>
        <fullName evidence="3">Putative peptidase</fullName>
        <ecNumber evidence="3">3.4.-.-</ecNumber>
    </submittedName>
</protein>
<dbReference type="InterPro" id="IPR000994">
    <property type="entry name" value="Pept_M24"/>
</dbReference>
<dbReference type="AlphaFoldDB" id="A0A1U9YWX4"/>
<feature type="domain" description="Peptidase M24" evidence="1">
    <location>
        <begin position="157"/>
        <end position="376"/>
    </location>
</feature>
<dbReference type="PANTHER" id="PTHR46112">
    <property type="entry name" value="AMINOPEPTIDASE"/>
    <property type="match status" value="1"/>
</dbReference>
<dbReference type="GO" id="GO:0016787">
    <property type="term" value="F:hydrolase activity"/>
    <property type="evidence" value="ECO:0007669"/>
    <property type="project" value="UniProtKB-KW"/>
</dbReference>
<dbReference type="InterPro" id="IPR036005">
    <property type="entry name" value="Creatinase/aminopeptidase-like"/>
</dbReference>
<reference evidence="3 4" key="1">
    <citation type="submission" date="2017-03" db="EMBL/GenBank/DDBJ databases">
        <title>Foreign affairs: Plasmid Transfer between Roseobacters and Rhizobia.</title>
        <authorList>
            <person name="Bartling P."/>
            <person name="Bunk B."/>
            <person name="Overmann J."/>
            <person name="Brinkmann H."/>
            <person name="Petersen J."/>
        </authorList>
    </citation>
    <scope>NUCLEOTIDE SEQUENCE [LARGE SCALE GENOMIC DNA]</scope>
    <source>
        <strain evidence="3 4">MACL11</strain>
    </source>
</reference>
<proteinExistence type="predicted"/>
<dbReference type="InterPro" id="IPR000587">
    <property type="entry name" value="Creatinase_N"/>
</dbReference>
<dbReference type="InterPro" id="IPR029149">
    <property type="entry name" value="Creatin/AminoP/Spt16_N"/>
</dbReference>
<dbReference type="Proteomes" id="UP000191135">
    <property type="component" value="Chromosome"/>
</dbReference>
<dbReference type="EC" id="3.4.-.-" evidence="3"/>
<dbReference type="InterPro" id="IPR050659">
    <property type="entry name" value="Peptidase_M24B"/>
</dbReference>
<keyword evidence="3" id="KW-0378">Hydrolase</keyword>
<gene>
    <name evidence="3" type="ORF">Mame_00568</name>
</gene>
<sequence length="392" mass="42839">MPKETPGRVRRLRAAMAREGFDAIVAFKPQNSFYMSGFNPIIYSHPVVAILTPEGSDALLVHALRDDHAREASFIADIRLYGAWSTKKTMGPSWRAALKTILAERGIEKGRIGLDLDFISVARFREIEAELAGAEFADASDAIMQCRSVKDEDEIENARAAGEIADIGMDAAILALRKGGNEREISLASMAAMSHCWADRYPDKEVADFGNLEHGIQNGMFAWVLSGDRMFLNCDNPTTKTPQKGETAAILLWSVLDGIHTENERTVMIGDVSQEKRRALEAILEIRSEVFDMIRPGTLYSDLFNAAKTGLETRGYGSYIPGRIGHSMGLGAHEWPSIDAATNIPLAPGMILAIEPNIRIPGEVATQISDTVLVTDEGCEFLTKSEGGLLQA</sequence>
<dbReference type="Pfam" id="PF00557">
    <property type="entry name" value="Peptidase_M24"/>
    <property type="match status" value="1"/>
</dbReference>
<keyword evidence="4" id="KW-1185">Reference proteome</keyword>
<dbReference type="SUPFAM" id="SSF53092">
    <property type="entry name" value="Creatinase/prolidase N-terminal domain"/>
    <property type="match status" value="1"/>
</dbReference>
<dbReference type="CDD" id="cd01066">
    <property type="entry name" value="APP_MetAP"/>
    <property type="match status" value="1"/>
</dbReference>
<feature type="domain" description="Creatinase N-terminal" evidence="2">
    <location>
        <begin position="8"/>
        <end position="149"/>
    </location>
</feature>
<dbReference type="RefSeq" id="WP_026173719.1">
    <property type="nucleotide sequence ID" value="NZ_AQWH01000021.1"/>
</dbReference>
<dbReference type="Gene3D" id="3.40.350.10">
    <property type="entry name" value="Creatinase/prolidase N-terminal domain"/>
    <property type="match status" value="1"/>
</dbReference>